<keyword evidence="2" id="KW-0812">Transmembrane</keyword>
<evidence type="ECO:0000313" key="4">
    <source>
        <dbReference type="EMBL" id="MFC7324480.1"/>
    </source>
</evidence>
<keyword evidence="2" id="KW-1133">Transmembrane helix</keyword>
<keyword evidence="5" id="KW-1185">Reference proteome</keyword>
<reference evidence="4 5" key="1">
    <citation type="journal article" date="2019" name="Int. J. Syst. Evol. Microbiol.">
        <title>The Global Catalogue of Microorganisms (GCM) 10K type strain sequencing project: providing services to taxonomists for standard genome sequencing and annotation.</title>
        <authorList>
            <consortium name="The Broad Institute Genomics Platform"/>
            <consortium name="The Broad Institute Genome Sequencing Center for Infectious Disease"/>
            <person name="Wu L."/>
            <person name="Ma J."/>
        </authorList>
    </citation>
    <scope>NUCLEOTIDE SEQUENCE [LARGE SCALE GENOMIC DNA]</scope>
    <source>
        <strain evidence="4 5">CGMCC 1.12554</strain>
    </source>
</reference>
<feature type="region of interest" description="Disordered" evidence="1">
    <location>
        <begin position="1"/>
        <end position="21"/>
    </location>
</feature>
<evidence type="ECO:0000313" key="5">
    <source>
        <dbReference type="Proteomes" id="UP001596545"/>
    </source>
</evidence>
<feature type="transmembrane region" description="Helical" evidence="2">
    <location>
        <begin position="34"/>
        <end position="52"/>
    </location>
</feature>
<feature type="transmembrane region" description="Helical" evidence="2">
    <location>
        <begin position="58"/>
        <end position="78"/>
    </location>
</feature>
<protein>
    <recommendedName>
        <fullName evidence="3">DUF8119 domain-containing protein</fullName>
    </recommendedName>
</protein>
<accession>A0ABD6AJP1</accession>
<feature type="domain" description="DUF8119" evidence="3">
    <location>
        <begin position="15"/>
        <end position="84"/>
    </location>
</feature>
<gene>
    <name evidence="4" type="ORF">ACFQMF_07800</name>
</gene>
<dbReference type="RefSeq" id="WP_256409570.1">
    <property type="nucleotide sequence ID" value="NZ_JANHDN010000005.1"/>
</dbReference>
<feature type="compositionally biased region" description="Acidic residues" evidence="1">
    <location>
        <begin position="1"/>
        <end position="14"/>
    </location>
</feature>
<dbReference type="InterPro" id="IPR058432">
    <property type="entry name" value="DUF8119"/>
</dbReference>
<sequence>MTETDPIDDPDEEGPVDRVRSHVSENRGGMLQDLVFAIAWVTVVSLLYDFAFANTPQWVLYMFMLAGIPAYFGFFLSLEMAKRQR</sequence>
<dbReference type="Pfam" id="PF26436">
    <property type="entry name" value="DUF8119"/>
    <property type="match status" value="1"/>
</dbReference>
<evidence type="ECO:0000256" key="2">
    <source>
        <dbReference type="SAM" id="Phobius"/>
    </source>
</evidence>
<organism evidence="4 5">
    <name type="scientific">Halorubrum rutilum</name>
    <dbReference type="NCBI Taxonomy" id="1364933"/>
    <lineage>
        <taxon>Archaea</taxon>
        <taxon>Methanobacteriati</taxon>
        <taxon>Methanobacteriota</taxon>
        <taxon>Stenosarchaea group</taxon>
        <taxon>Halobacteria</taxon>
        <taxon>Halobacteriales</taxon>
        <taxon>Haloferacaceae</taxon>
        <taxon>Halorubrum</taxon>
    </lineage>
</organism>
<keyword evidence="2" id="KW-0472">Membrane</keyword>
<evidence type="ECO:0000259" key="3">
    <source>
        <dbReference type="Pfam" id="PF26436"/>
    </source>
</evidence>
<name>A0ABD6AJP1_9EURY</name>
<evidence type="ECO:0000256" key="1">
    <source>
        <dbReference type="SAM" id="MobiDB-lite"/>
    </source>
</evidence>
<proteinExistence type="predicted"/>
<comment type="caution">
    <text evidence="4">The sequence shown here is derived from an EMBL/GenBank/DDBJ whole genome shotgun (WGS) entry which is preliminary data.</text>
</comment>
<dbReference type="EMBL" id="JBHTBL010000005">
    <property type="protein sequence ID" value="MFC7324480.1"/>
    <property type="molecule type" value="Genomic_DNA"/>
</dbReference>
<dbReference type="AlphaFoldDB" id="A0ABD6AJP1"/>
<dbReference type="Proteomes" id="UP001596545">
    <property type="component" value="Unassembled WGS sequence"/>
</dbReference>